<dbReference type="AlphaFoldDB" id="A0A162LKG6"/>
<dbReference type="GeneID" id="97239439"/>
<dbReference type="InterPro" id="IPR017871">
    <property type="entry name" value="ABC_transporter-like_CS"/>
</dbReference>
<dbReference type="InterPro" id="IPR008995">
    <property type="entry name" value="Mo/tungstate-bd_C_term_dom"/>
</dbReference>
<sequence length="358" mass="38423">MARIDIDDVVVTYGGRPVIDGQSMTIPDGCFFSILGPSGCGKTTFLRLIAGFLAPARGRVAFAGRDVTRLPAHRRDCGMVFQDYALFPDRSVFENVAYGLRARHVSETEIRRRVGACLERVELAGFADRQPAALSGGQRQRVALARALVIEPLVLLLDEPLSALDARLAAGMQSFVRDIQRDYGVTTVFVTHDQRMALTMSDRVALLRAGGVEQIASPREIYHRPRSTYAADFLGAANLLAVDLDGIRGEVAQCRLGGARIAAHANGCRPGDAVRLCIREEEARILAPGAADQGGDNRLGATVTRLTFMGEATRVELRLQGGAALRLIQPNGFGATAPEPGSAVTVELSPGCCLVREV</sequence>
<dbReference type="GO" id="GO:0016887">
    <property type="term" value="F:ATP hydrolysis activity"/>
    <property type="evidence" value="ECO:0007669"/>
    <property type="project" value="InterPro"/>
</dbReference>
<dbReference type="SMART" id="SM00382">
    <property type="entry name" value="AAA"/>
    <property type="match status" value="1"/>
</dbReference>
<dbReference type="InterPro" id="IPR050093">
    <property type="entry name" value="ABC_SmlMolc_Importer"/>
</dbReference>
<dbReference type="SUPFAM" id="SSF50331">
    <property type="entry name" value="MOP-like"/>
    <property type="match status" value="1"/>
</dbReference>
<comment type="caution">
    <text evidence="5">The sequence shown here is derived from an EMBL/GenBank/DDBJ whole genome shotgun (WGS) entry which is preliminary data.</text>
</comment>
<dbReference type="InterPro" id="IPR013611">
    <property type="entry name" value="Transp-assoc_OB_typ2"/>
</dbReference>
<evidence type="ECO:0000313" key="6">
    <source>
        <dbReference type="Proteomes" id="UP000075787"/>
    </source>
</evidence>
<dbReference type="FunFam" id="3.40.50.300:FF:000425">
    <property type="entry name" value="Probable ABC transporter, ATP-binding subunit"/>
    <property type="match status" value="1"/>
</dbReference>
<dbReference type="InterPro" id="IPR003439">
    <property type="entry name" value="ABC_transporter-like_ATP-bd"/>
</dbReference>
<proteinExistence type="predicted"/>
<dbReference type="PANTHER" id="PTHR42781:SF4">
    <property type="entry name" value="SPERMIDINE_PUTRESCINE IMPORT ATP-BINDING PROTEIN POTA"/>
    <property type="match status" value="1"/>
</dbReference>
<keyword evidence="3 5" id="KW-0067">ATP-binding</keyword>
<protein>
    <submittedName>
        <fullName evidence="5">Iron ABC transporter ATP-binding protein</fullName>
    </submittedName>
</protein>
<dbReference type="GO" id="GO:0015697">
    <property type="term" value="P:quaternary ammonium group transport"/>
    <property type="evidence" value="ECO:0007669"/>
    <property type="project" value="UniProtKB-ARBA"/>
</dbReference>
<dbReference type="GO" id="GO:0005524">
    <property type="term" value="F:ATP binding"/>
    <property type="evidence" value="ECO:0007669"/>
    <property type="project" value="UniProtKB-KW"/>
</dbReference>
<dbReference type="Gene3D" id="3.40.50.300">
    <property type="entry name" value="P-loop containing nucleotide triphosphate hydrolases"/>
    <property type="match status" value="1"/>
</dbReference>
<evidence type="ECO:0000256" key="2">
    <source>
        <dbReference type="ARBA" id="ARBA00022741"/>
    </source>
</evidence>
<evidence type="ECO:0000259" key="4">
    <source>
        <dbReference type="PROSITE" id="PS50893"/>
    </source>
</evidence>
<organism evidence="5 6">
    <name type="scientific">Tistrella mobilis</name>
    <dbReference type="NCBI Taxonomy" id="171437"/>
    <lineage>
        <taxon>Bacteria</taxon>
        <taxon>Pseudomonadati</taxon>
        <taxon>Pseudomonadota</taxon>
        <taxon>Alphaproteobacteria</taxon>
        <taxon>Geminicoccales</taxon>
        <taxon>Geminicoccaceae</taxon>
        <taxon>Tistrella</taxon>
    </lineage>
</organism>
<accession>A0A162LKG6</accession>
<name>A0A162LKG6_9PROT</name>
<dbReference type="PROSITE" id="PS00211">
    <property type="entry name" value="ABC_TRANSPORTER_1"/>
    <property type="match status" value="1"/>
</dbReference>
<keyword evidence="1" id="KW-0813">Transport</keyword>
<feature type="domain" description="ABC transporter" evidence="4">
    <location>
        <begin position="4"/>
        <end position="234"/>
    </location>
</feature>
<dbReference type="Proteomes" id="UP000075787">
    <property type="component" value="Unassembled WGS sequence"/>
</dbReference>
<evidence type="ECO:0000313" key="5">
    <source>
        <dbReference type="EMBL" id="KYO55376.1"/>
    </source>
</evidence>
<dbReference type="Pfam" id="PF00005">
    <property type="entry name" value="ABC_tran"/>
    <property type="match status" value="1"/>
</dbReference>
<evidence type="ECO:0000256" key="1">
    <source>
        <dbReference type="ARBA" id="ARBA00022448"/>
    </source>
</evidence>
<dbReference type="SUPFAM" id="SSF52540">
    <property type="entry name" value="P-loop containing nucleoside triphosphate hydrolases"/>
    <property type="match status" value="1"/>
</dbReference>
<dbReference type="GO" id="GO:0022857">
    <property type="term" value="F:transmembrane transporter activity"/>
    <property type="evidence" value="ECO:0007669"/>
    <property type="project" value="InterPro"/>
</dbReference>
<dbReference type="OrthoDB" id="9802264at2"/>
<dbReference type="GO" id="GO:0043190">
    <property type="term" value="C:ATP-binding cassette (ABC) transporter complex"/>
    <property type="evidence" value="ECO:0007669"/>
    <property type="project" value="InterPro"/>
</dbReference>
<gene>
    <name evidence="5" type="ORF">AUP44_23580</name>
</gene>
<keyword evidence="2" id="KW-0547">Nucleotide-binding</keyword>
<dbReference type="EMBL" id="LPZR01000065">
    <property type="protein sequence ID" value="KYO55376.1"/>
    <property type="molecule type" value="Genomic_DNA"/>
</dbReference>
<reference evidence="5 6" key="1">
    <citation type="submission" date="2015-12" db="EMBL/GenBank/DDBJ databases">
        <title>Genome sequence of Tistrella mobilis MCCC 1A02139.</title>
        <authorList>
            <person name="Lu L."/>
            <person name="Lai Q."/>
            <person name="Shao Z."/>
            <person name="Qian P."/>
        </authorList>
    </citation>
    <scope>NUCLEOTIDE SEQUENCE [LARGE SCALE GENOMIC DNA]</scope>
    <source>
        <strain evidence="5 6">MCCC 1A02139</strain>
    </source>
</reference>
<dbReference type="InterPro" id="IPR003593">
    <property type="entry name" value="AAA+_ATPase"/>
</dbReference>
<dbReference type="PANTHER" id="PTHR42781">
    <property type="entry name" value="SPERMIDINE/PUTRESCINE IMPORT ATP-BINDING PROTEIN POTA"/>
    <property type="match status" value="1"/>
</dbReference>
<dbReference type="InterPro" id="IPR027417">
    <property type="entry name" value="P-loop_NTPase"/>
</dbReference>
<dbReference type="PROSITE" id="PS50893">
    <property type="entry name" value="ABC_TRANSPORTER_2"/>
    <property type="match status" value="1"/>
</dbReference>
<dbReference type="RefSeq" id="WP_062762278.1">
    <property type="nucleotide sequence ID" value="NZ_CP121043.1"/>
</dbReference>
<dbReference type="Pfam" id="PF08402">
    <property type="entry name" value="TOBE_2"/>
    <property type="match status" value="1"/>
</dbReference>
<evidence type="ECO:0000256" key="3">
    <source>
        <dbReference type="ARBA" id="ARBA00022840"/>
    </source>
</evidence>